<keyword evidence="2" id="KW-0732">Signal</keyword>
<keyword evidence="4" id="KW-0378">Hydrolase</keyword>
<dbReference type="Proteomes" id="UP001580346">
    <property type="component" value="Unassembled WGS sequence"/>
</dbReference>
<dbReference type="InterPro" id="IPR005135">
    <property type="entry name" value="Endo/exonuclease/phosphatase"/>
</dbReference>
<feature type="compositionally biased region" description="Low complexity" evidence="1">
    <location>
        <begin position="676"/>
        <end position="686"/>
    </location>
</feature>
<evidence type="ECO:0000259" key="3">
    <source>
        <dbReference type="PROSITE" id="PS51272"/>
    </source>
</evidence>
<reference evidence="4 5" key="1">
    <citation type="submission" date="2024-09" db="EMBL/GenBank/DDBJ databases">
        <title>Paenibacillus zeirhizospherea sp. nov., isolated from surface of the maize (Zea mays) roots in a horticulture field, Hungary.</title>
        <authorList>
            <person name="Marton D."/>
            <person name="Farkas M."/>
            <person name="Bedics A."/>
            <person name="Toth E."/>
            <person name="Tancsics A."/>
            <person name="Boka K."/>
            <person name="Maroti G."/>
            <person name="Kriszt B."/>
            <person name="Cserhati M."/>
        </authorList>
    </citation>
    <scope>NUCLEOTIDE SEQUENCE [LARGE SCALE GENOMIC DNA]</scope>
    <source>
        <strain evidence="4 5">KCTC 33519</strain>
    </source>
</reference>
<evidence type="ECO:0000313" key="5">
    <source>
        <dbReference type="Proteomes" id="UP001580346"/>
    </source>
</evidence>
<organism evidence="4 5">
    <name type="scientific">Paenibacillus enshidis</name>
    <dbReference type="NCBI Taxonomy" id="1458439"/>
    <lineage>
        <taxon>Bacteria</taxon>
        <taxon>Bacillati</taxon>
        <taxon>Bacillota</taxon>
        <taxon>Bacilli</taxon>
        <taxon>Bacillales</taxon>
        <taxon>Paenibacillaceae</taxon>
        <taxon>Paenibacillus</taxon>
    </lineage>
</organism>
<accession>A0ABV5AQ65</accession>
<sequence>MSQVKSLFSRLICAMLAVVLGMPMLGLFAQEAHAADYTMATNKSVYWQGESVEVTYSGAVNEKDWIALYEASNDNLKNYLEWHYTGTGEGTLTFNTSSLKPGDYTLHFLVNDGYQVEASVSFAIEALPAPSGMSLDAAIDGDKTITGDVTITPPADNEIIQNYKLYWGGTSGMLSDVPEVATVTSAAYQEDVVFSFQPGTVVPDGATSLLVYSEHEGLQSQSFARALLPGYVAPDEVDLTVMSFNIWQGPVKSKYGVDGAAQHIANAIRESRADVTGIQETDRDIVVKAAQLLGFHAAVKANSDLSLISKYPIIEVDEANDYYLIEVVPDKAVAIGNVHLSSSPYGPYDIQEGKTVEAVLQNENIYHMTEMKSTFNKLPALAAQGMPVFLTGDFNVPSHLDWVEGNKDRHNGQVVEWPVSKKLEELGFQDSYRVMHPDSVAEPTITWAAEGTEWKNPEMYDRIDYVYSHGPAVVKNSQVYGEKQVVGGNSNSFTKSDVELDTWVSDHRAVVSTFTVTPRSYNDLELPKDPEIEKATISLEKTVFAHGEPITVSYKGAQSLTDWIGIYKKDESPGGPASQKWDYVPSLPDGKLILDDNSEGKVATMADIAPGEYYVALLLNGGYQENAERIYFKITAKTTPEIPGTPGTPETPETPGTPTTPKPHDSDDDDDDSDDSSSGGSSNNGSVSKPGQEQSKPGTEPETRPENTPADEDEQPAKPSTPVESVFTDIDSSFKAIGAVQSMFDKGVIKGVGGNKFNGEAKLNRADSVIMLNRLFNIAGQSGTSFADVKPTG</sequence>
<dbReference type="PANTHER" id="PTHR41349">
    <property type="match status" value="1"/>
</dbReference>
<feature type="compositionally biased region" description="Low complexity" evidence="1">
    <location>
        <begin position="638"/>
        <end position="659"/>
    </location>
</feature>
<proteinExistence type="predicted"/>
<keyword evidence="5" id="KW-1185">Reference proteome</keyword>
<dbReference type="EMBL" id="JBHHMI010000001">
    <property type="protein sequence ID" value="MFB5265346.1"/>
    <property type="molecule type" value="Genomic_DNA"/>
</dbReference>
<feature type="region of interest" description="Disordered" evidence="1">
    <location>
        <begin position="638"/>
        <end position="724"/>
    </location>
</feature>
<keyword evidence="4" id="KW-0255">Endonuclease</keyword>
<name>A0ABV5AQ65_9BACL</name>
<dbReference type="PROSITE" id="PS51272">
    <property type="entry name" value="SLH"/>
    <property type="match status" value="1"/>
</dbReference>
<feature type="domain" description="SLH" evidence="3">
    <location>
        <begin position="723"/>
        <end position="786"/>
    </location>
</feature>
<dbReference type="Pfam" id="PF00395">
    <property type="entry name" value="SLH"/>
    <property type="match status" value="1"/>
</dbReference>
<evidence type="ECO:0000256" key="2">
    <source>
        <dbReference type="SAM" id="SignalP"/>
    </source>
</evidence>
<dbReference type="InterPro" id="IPR001119">
    <property type="entry name" value="SLH_dom"/>
</dbReference>
<keyword evidence="4" id="KW-0540">Nuclease</keyword>
<feature type="compositionally biased region" description="Polar residues" evidence="1">
    <location>
        <begin position="687"/>
        <end position="697"/>
    </location>
</feature>
<dbReference type="Pfam" id="PF03372">
    <property type="entry name" value="Exo_endo_phos"/>
    <property type="match status" value="1"/>
</dbReference>
<dbReference type="InterPro" id="IPR036691">
    <property type="entry name" value="Endo/exonu/phosph_ase_sf"/>
</dbReference>
<dbReference type="GO" id="GO:0004519">
    <property type="term" value="F:endonuclease activity"/>
    <property type="evidence" value="ECO:0007669"/>
    <property type="project" value="UniProtKB-KW"/>
</dbReference>
<gene>
    <name evidence="4" type="ORF">ACE41H_00890</name>
</gene>
<feature type="signal peptide" evidence="2">
    <location>
        <begin position="1"/>
        <end position="34"/>
    </location>
</feature>
<dbReference type="PANTHER" id="PTHR41349:SF1">
    <property type="entry name" value="PROTEIN CBG08683"/>
    <property type="match status" value="1"/>
</dbReference>
<comment type="caution">
    <text evidence="4">The sequence shown here is derived from an EMBL/GenBank/DDBJ whole genome shotgun (WGS) entry which is preliminary data.</text>
</comment>
<dbReference type="RefSeq" id="WP_375352619.1">
    <property type="nucleotide sequence ID" value="NZ_JBHHMI010000001.1"/>
</dbReference>
<evidence type="ECO:0000313" key="4">
    <source>
        <dbReference type="EMBL" id="MFB5265346.1"/>
    </source>
</evidence>
<dbReference type="Gene3D" id="3.60.10.10">
    <property type="entry name" value="Endonuclease/exonuclease/phosphatase"/>
    <property type="match status" value="1"/>
</dbReference>
<feature type="chain" id="PRO_5047380225" evidence="2">
    <location>
        <begin position="35"/>
        <end position="793"/>
    </location>
</feature>
<evidence type="ECO:0000256" key="1">
    <source>
        <dbReference type="SAM" id="MobiDB-lite"/>
    </source>
</evidence>
<feature type="compositionally biased region" description="Acidic residues" evidence="1">
    <location>
        <begin position="666"/>
        <end position="675"/>
    </location>
</feature>
<protein>
    <submittedName>
        <fullName evidence="4">Endonuclease/exonuclease/phosphatase family protein</fullName>
    </submittedName>
</protein>
<dbReference type="SUPFAM" id="SSF56219">
    <property type="entry name" value="DNase I-like"/>
    <property type="match status" value="1"/>
</dbReference>